<dbReference type="Proteomes" id="UP000601522">
    <property type="component" value="Unassembled WGS sequence"/>
</dbReference>
<reference evidence="2 3" key="1">
    <citation type="submission" date="2020-08" db="EMBL/GenBank/DDBJ databases">
        <title>Genome public.</title>
        <authorList>
            <person name="Liu C."/>
            <person name="Sun Q."/>
        </authorList>
    </citation>
    <scope>NUCLEOTIDE SEQUENCE [LARGE SCALE GENOMIC DNA]</scope>
    <source>
        <strain evidence="2 3">NSJ-26</strain>
    </source>
</reference>
<comment type="caution">
    <text evidence="2">The sequence shown here is derived from an EMBL/GenBank/DDBJ whole genome shotgun (WGS) entry which is preliminary data.</text>
</comment>
<dbReference type="InterPro" id="IPR012337">
    <property type="entry name" value="RNaseH-like_sf"/>
</dbReference>
<dbReference type="InterPro" id="IPR036397">
    <property type="entry name" value="RNaseH_sf"/>
</dbReference>
<gene>
    <name evidence="2" type="ORF">H8689_06955</name>
</gene>
<accession>A0A926EYL0</accession>
<dbReference type="InterPro" id="IPR038720">
    <property type="entry name" value="YprB_RNase_H-like_dom"/>
</dbReference>
<keyword evidence="3" id="KW-1185">Reference proteome</keyword>
<protein>
    <submittedName>
        <fullName evidence="2">Ribonuclease H-like domain-containing protein</fullName>
    </submittedName>
</protein>
<dbReference type="SUPFAM" id="SSF53098">
    <property type="entry name" value="Ribonuclease H-like"/>
    <property type="match status" value="1"/>
</dbReference>
<dbReference type="PANTHER" id="PTHR38462">
    <property type="entry name" value="EXONUCLEASE-LIKE PROTEIN"/>
    <property type="match status" value="1"/>
</dbReference>
<name>A0A926EYL0_9FIRM</name>
<organism evidence="2 3">
    <name type="scientific">Wansuia hejianensis</name>
    <dbReference type="NCBI Taxonomy" id="2763667"/>
    <lineage>
        <taxon>Bacteria</taxon>
        <taxon>Bacillati</taxon>
        <taxon>Bacillota</taxon>
        <taxon>Clostridia</taxon>
        <taxon>Lachnospirales</taxon>
        <taxon>Lachnospiraceae</taxon>
        <taxon>Wansuia</taxon>
    </lineage>
</organism>
<dbReference type="Gene3D" id="3.30.420.10">
    <property type="entry name" value="Ribonuclease H-like superfamily/Ribonuclease H"/>
    <property type="match status" value="1"/>
</dbReference>
<evidence type="ECO:0000259" key="1">
    <source>
        <dbReference type="Pfam" id="PF13482"/>
    </source>
</evidence>
<dbReference type="GO" id="GO:0003676">
    <property type="term" value="F:nucleic acid binding"/>
    <property type="evidence" value="ECO:0007669"/>
    <property type="project" value="InterPro"/>
</dbReference>
<feature type="domain" description="YprB ribonuclease H-like" evidence="1">
    <location>
        <begin position="24"/>
        <end position="193"/>
    </location>
</feature>
<dbReference type="EMBL" id="JACRTK010000002">
    <property type="protein sequence ID" value="MBC8590870.1"/>
    <property type="molecule type" value="Genomic_DNA"/>
</dbReference>
<proteinExistence type="predicted"/>
<dbReference type="PANTHER" id="PTHR38462:SF1">
    <property type="entry name" value="YPRB RIBONUCLEASE H-LIKE DOMAIN-CONTAINING PROTEIN"/>
    <property type="match status" value="1"/>
</dbReference>
<dbReference type="RefSeq" id="WP_249323700.1">
    <property type="nucleotide sequence ID" value="NZ_JACRTK010000002.1"/>
</dbReference>
<dbReference type="Pfam" id="PF13482">
    <property type="entry name" value="RNase_H_2"/>
    <property type="match status" value="1"/>
</dbReference>
<evidence type="ECO:0000313" key="2">
    <source>
        <dbReference type="EMBL" id="MBC8590870.1"/>
    </source>
</evidence>
<evidence type="ECO:0000313" key="3">
    <source>
        <dbReference type="Proteomes" id="UP000601522"/>
    </source>
</evidence>
<sequence length="326" mass="38668">MEIIKYELNKNVIGNHTIFNDNICFFDIETTGLSRNNDIIYLIGILYPARKDNKWHLAQFFAKDLKDEVNILMEASDTLSSFDTIINYNGNSFDIPFFNHRLKLYDIHCDISLDKSLDLYKIIRKNKDILDLKNYKLRTIEEYLGIRREDLYTGKDCIGFYKDYILTQNPSLKKKILQHNYDDLYYLPKVINILDIIEEKKTFMISSENHNISFIIDNIKIVNDYLTIRGTAKGKIINKVLYYDQNYKVSIDNTGRFEISIEIRKGLISPQEKCIFINKNHFHIEEDRKWIHYNNIPEDLILLKIENKYIIENLKKLSIVLVNKVL</sequence>
<dbReference type="AlphaFoldDB" id="A0A926EYL0"/>